<dbReference type="Pfam" id="PF14698">
    <property type="entry name" value="ASL_C2"/>
    <property type="match status" value="1"/>
</dbReference>
<organism evidence="10 11">
    <name type="scientific">Ehrlichia ruminantium</name>
    <name type="common">heartwater rickettsia</name>
    <name type="synonym">Cowdria ruminantium</name>
    <dbReference type="NCBI Taxonomy" id="779"/>
    <lineage>
        <taxon>Bacteria</taxon>
        <taxon>Pseudomonadati</taxon>
        <taxon>Pseudomonadota</taxon>
        <taxon>Alphaproteobacteria</taxon>
        <taxon>Rickettsiales</taxon>
        <taxon>Anaplasmataceae</taxon>
        <taxon>Ehrlichia</taxon>
    </lineage>
</organism>
<evidence type="ECO:0000256" key="4">
    <source>
        <dbReference type="ARBA" id="ARBA00022571"/>
    </source>
</evidence>
<dbReference type="FunFam" id="1.10.40.30:FF:000001">
    <property type="entry name" value="Argininosuccinate lyase"/>
    <property type="match status" value="1"/>
</dbReference>
<keyword evidence="4 7" id="KW-0055">Arginine biosynthesis</keyword>
<dbReference type="AlphaFoldDB" id="A0A161LZP3"/>
<evidence type="ECO:0000313" key="10">
    <source>
        <dbReference type="EMBL" id="GAT77011.1"/>
    </source>
</evidence>
<protein>
    <recommendedName>
        <fullName evidence="3 7">Argininosuccinate lyase</fullName>
        <shortName evidence="7">ASAL</shortName>
        <ecNumber evidence="3 7">4.3.2.1</ecNumber>
    </recommendedName>
    <alternativeName>
        <fullName evidence="7">Arginosuccinase</fullName>
    </alternativeName>
</protein>
<keyword evidence="7" id="KW-0963">Cytoplasm</keyword>
<dbReference type="InterPro" id="IPR008948">
    <property type="entry name" value="L-Aspartase-like"/>
</dbReference>
<dbReference type="EC" id="4.3.2.1" evidence="3 7"/>
<dbReference type="PRINTS" id="PR00149">
    <property type="entry name" value="FUMRATELYASE"/>
</dbReference>
<dbReference type="InterPro" id="IPR022761">
    <property type="entry name" value="Fumarate_lyase_N"/>
</dbReference>
<sequence>MTNPLWGGRFTTSSNDIMKKINESISFDQVLYEEDILTSIAHCKMLVNQQIISKYEGQLIIHGLEVIQKQIESGNFEFSTDLEDIHMNIEYSLKKMIGNIAGKLHTARSRNDQIATDLKLWIRKSIKKLEQQLHKLQFTLLNIAENYYDTIMPGFTHLQIAQPVTLGHHLMAYFEMLKRDRSRWQDLYKRMNQCPAGSAALAGTSFPIDRHFIAQELGFDSPTENSIDAVSDRDYVIEFLSNSSICIMHLSRLAEEIILWCSYNFKFITLSDNITTGSSIMPQKKNPDAAELIRGKTGRIFSSLNHVLIVMKGLPLAYSKDMQEDKEPLFDAERNLILCIEAMNSMLNNITINSENMLKAAEHDYSTATDLADWLVKHINLSFRESHEITGQIVKLAEHNKCKIHELTLIQLQKIIPSITEDVFSVLSAKNSVTSRTSYGGTAPINVLQAIKNGRIYLENTD</sequence>
<dbReference type="PRINTS" id="PR00145">
    <property type="entry name" value="ARGSUCLYASE"/>
</dbReference>
<keyword evidence="5 7" id="KW-0028">Amino-acid biosynthesis</keyword>
<dbReference type="PROSITE" id="PS00163">
    <property type="entry name" value="FUMARATE_LYASES"/>
    <property type="match status" value="1"/>
</dbReference>
<keyword evidence="6 7" id="KW-0456">Lyase</keyword>
<evidence type="ECO:0000256" key="3">
    <source>
        <dbReference type="ARBA" id="ARBA00012338"/>
    </source>
</evidence>
<dbReference type="Pfam" id="PF00206">
    <property type="entry name" value="Lyase_1"/>
    <property type="match status" value="1"/>
</dbReference>
<evidence type="ECO:0000313" key="11">
    <source>
        <dbReference type="Proteomes" id="UP000092677"/>
    </source>
</evidence>
<comment type="similarity">
    <text evidence="7">Belongs to the lyase 1 family. Argininosuccinate lyase subfamily.</text>
</comment>
<evidence type="ECO:0000256" key="7">
    <source>
        <dbReference type="HAMAP-Rule" id="MF_00006"/>
    </source>
</evidence>
<evidence type="ECO:0000259" key="9">
    <source>
        <dbReference type="Pfam" id="PF14698"/>
    </source>
</evidence>
<evidence type="ECO:0000256" key="1">
    <source>
        <dbReference type="ARBA" id="ARBA00000985"/>
    </source>
</evidence>
<dbReference type="InterPro" id="IPR020557">
    <property type="entry name" value="Fumarate_lyase_CS"/>
</dbReference>
<dbReference type="FunFam" id="1.10.275.10:FF:000002">
    <property type="entry name" value="Argininosuccinate lyase"/>
    <property type="match status" value="1"/>
</dbReference>
<dbReference type="PANTHER" id="PTHR43814:SF1">
    <property type="entry name" value="ARGININOSUCCINATE LYASE"/>
    <property type="match status" value="1"/>
</dbReference>
<evidence type="ECO:0000259" key="8">
    <source>
        <dbReference type="Pfam" id="PF00206"/>
    </source>
</evidence>
<dbReference type="InterPro" id="IPR000362">
    <property type="entry name" value="Fumarate_lyase_fam"/>
</dbReference>
<dbReference type="CDD" id="cd01359">
    <property type="entry name" value="Argininosuccinate_lyase"/>
    <property type="match status" value="1"/>
</dbReference>
<evidence type="ECO:0000256" key="5">
    <source>
        <dbReference type="ARBA" id="ARBA00022605"/>
    </source>
</evidence>
<dbReference type="InterPro" id="IPR024083">
    <property type="entry name" value="Fumarase/histidase_N"/>
</dbReference>
<dbReference type="InterPro" id="IPR029419">
    <property type="entry name" value="Arg_succ_lyase_C"/>
</dbReference>
<name>A0A161LZP3_EHRRU</name>
<dbReference type="GO" id="GO:0042450">
    <property type="term" value="P:L-arginine biosynthetic process via ornithine"/>
    <property type="evidence" value="ECO:0007669"/>
    <property type="project" value="UniProtKB-UniRule"/>
</dbReference>
<gene>
    <name evidence="7 10" type="primary">argH</name>
    <name evidence="10" type="ORF">EHRUM2_02150</name>
</gene>
<comment type="caution">
    <text evidence="10">The sequence shown here is derived from an EMBL/GenBank/DDBJ whole genome shotgun (WGS) entry which is preliminary data.</text>
</comment>
<dbReference type="InterPro" id="IPR009049">
    <property type="entry name" value="Argininosuccinate_lyase"/>
</dbReference>
<dbReference type="GO" id="GO:0004056">
    <property type="term" value="F:argininosuccinate lyase activity"/>
    <property type="evidence" value="ECO:0007669"/>
    <property type="project" value="UniProtKB-UniRule"/>
</dbReference>
<dbReference type="Gene3D" id="1.10.40.30">
    <property type="entry name" value="Fumarase/aspartase (C-terminal domain)"/>
    <property type="match status" value="1"/>
</dbReference>
<dbReference type="UniPathway" id="UPA00068">
    <property type="reaction ID" value="UER00114"/>
</dbReference>
<dbReference type="PANTHER" id="PTHR43814">
    <property type="entry name" value="ARGININOSUCCINATE LYASE"/>
    <property type="match status" value="1"/>
</dbReference>
<reference evidence="11" key="1">
    <citation type="submission" date="2016-05" db="EMBL/GenBank/DDBJ databases">
        <title>Draft genome sequences of four strains of Ehrlichia ruminantium, a tick-borne pathogen of ruminants, isolated from Zimbabwe, The Gambia and Ghana.</title>
        <authorList>
            <person name="Nakao R."/>
            <person name="Jongejan F."/>
            <person name="Sugimoto C."/>
        </authorList>
    </citation>
    <scope>NUCLEOTIDE SEQUENCE [LARGE SCALE GENOMIC DNA]</scope>
    <source>
        <strain evidence="11">Kerr Seringe</strain>
    </source>
</reference>
<dbReference type="EMBL" id="BDDL01000025">
    <property type="protein sequence ID" value="GAT77011.1"/>
    <property type="molecule type" value="Genomic_DNA"/>
</dbReference>
<dbReference type="GO" id="GO:0005829">
    <property type="term" value="C:cytosol"/>
    <property type="evidence" value="ECO:0007669"/>
    <property type="project" value="TreeGrafter"/>
</dbReference>
<accession>A0A161LZP3</accession>
<feature type="domain" description="Fumarate lyase N-terminal" evidence="8">
    <location>
        <begin position="8"/>
        <end position="301"/>
    </location>
</feature>
<dbReference type="FunFam" id="1.20.200.10:FF:000015">
    <property type="entry name" value="argininosuccinate lyase isoform X2"/>
    <property type="match status" value="1"/>
</dbReference>
<dbReference type="Gene3D" id="1.10.275.10">
    <property type="entry name" value="Fumarase/aspartase (N-terminal domain)"/>
    <property type="match status" value="1"/>
</dbReference>
<dbReference type="STRING" id="779.GCA_002019755_00201"/>
<feature type="domain" description="Argininosuccinate lyase C-terminal" evidence="9">
    <location>
        <begin position="365"/>
        <end position="433"/>
    </location>
</feature>
<dbReference type="RefSeq" id="WP_065432401.1">
    <property type="nucleotide sequence ID" value="NZ_BDDL01000025.1"/>
</dbReference>
<comment type="pathway">
    <text evidence="2 7">Amino-acid biosynthesis; L-arginine biosynthesis; L-arginine from L-ornithine and carbamoyl phosphate: step 3/3.</text>
</comment>
<proteinExistence type="inferred from homology"/>
<dbReference type="HAMAP" id="MF_00006">
    <property type="entry name" value="Arg_succ_lyase"/>
    <property type="match status" value="1"/>
</dbReference>
<dbReference type="SUPFAM" id="SSF48557">
    <property type="entry name" value="L-aspartase-like"/>
    <property type="match status" value="1"/>
</dbReference>
<comment type="catalytic activity">
    <reaction evidence="1 7">
        <text>2-(N(omega)-L-arginino)succinate = fumarate + L-arginine</text>
        <dbReference type="Rhea" id="RHEA:24020"/>
        <dbReference type="ChEBI" id="CHEBI:29806"/>
        <dbReference type="ChEBI" id="CHEBI:32682"/>
        <dbReference type="ChEBI" id="CHEBI:57472"/>
        <dbReference type="EC" id="4.3.2.1"/>
    </reaction>
</comment>
<comment type="subcellular location">
    <subcellularLocation>
        <location evidence="7">Cytoplasm</location>
    </subcellularLocation>
</comment>
<evidence type="ECO:0000256" key="2">
    <source>
        <dbReference type="ARBA" id="ARBA00004941"/>
    </source>
</evidence>
<dbReference type="Gene3D" id="1.20.200.10">
    <property type="entry name" value="Fumarase/aspartase (Central domain)"/>
    <property type="match status" value="1"/>
</dbReference>
<dbReference type="NCBIfam" id="TIGR00838">
    <property type="entry name" value="argH"/>
    <property type="match status" value="1"/>
</dbReference>
<dbReference type="Proteomes" id="UP000092677">
    <property type="component" value="Unassembled WGS sequence"/>
</dbReference>
<evidence type="ECO:0000256" key="6">
    <source>
        <dbReference type="ARBA" id="ARBA00023239"/>
    </source>
</evidence>